<proteinExistence type="inferred from homology"/>
<protein>
    <recommendedName>
        <fullName evidence="2">N(2)-fixation sustaining protein CowN</fullName>
    </recommendedName>
    <alternativeName>
        <fullName evidence="2">CO weal-nitrogenase</fullName>
    </alternativeName>
</protein>
<keyword evidence="1 2" id="KW-0535">Nitrogen fixation</keyword>
<dbReference type="RefSeq" id="WP_200236417.1">
    <property type="nucleotide sequence ID" value="NZ_NRRV01000019.1"/>
</dbReference>
<reference evidence="3 4" key="1">
    <citation type="journal article" date="2020" name="Microorganisms">
        <title>Osmotic Adaptation and Compatible Solute Biosynthesis of Phototrophic Bacteria as Revealed from Genome Analyses.</title>
        <authorList>
            <person name="Imhoff J.F."/>
            <person name="Rahn T."/>
            <person name="Kunzel S."/>
            <person name="Keller A."/>
            <person name="Neulinger S.C."/>
        </authorList>
    </citation>
    <scope>NUCLEOTIDE SEQUENCE [LARGE SCALE GENOMIC DNA]</scope>
    <source>
        <strain evidence="3 4">DSM 6210</strain>
    </source>
</reference>
<dbReference type="EMBL" id="NRRV01000019">
    <property type="protein sequence ID" value="MBK1630969.1"/>
    <property type="molecule type" value="Genomic_DNA"/>
</dbReference>
<dbReference type="InterPro" id="IPR024899">
    <property type="entry name" value="CowN"/>
</dbReference>
<comment type="function">
    <text evidence="2">Is required to sustain N(2)-dependent growth in the presence of low levels of carbon monoxide (CO). Probably acts by protecting the N(2) fixation ability of the nitrogenase complex, which is inactivated in the presence of CO.</text>
</comment>
<comment type="caution">
    <text evidence="3">The sequence shown here is derived from an EMBL/GenBank/DDBJ whole genome shotgun (WGS) entry which is preliminary data.</text>
</comment>
<keyword evidence="4" id="KW-1185">Reference proteome</keyword>
<dbReference type="HAMAP" id="MF_02117">
    <property type="entry name" value="CowN"/>
    <property type="match status" value="1"/>
</dbReference>
<dbReference type="NCBIfam" id="NF033689">
    <property type="entry name" value="N2Fix_CO_CowN"/>
    <property type="match status" value="1"/>
</dbReference>
<dbReference type="Pfam" id="PF20543">
    <property type="entry name" value="CowN"/>
    <property type="match status" value="1"/>
</dbReference>
<evidence type="ECO:0000256" key="1">
    <source>
        <dbReference type="ARBA" id="ARBA00023231"/>
    </source>
</evidence>
<evidence type="ECO:0000313" key="4">
    <source>
        <dbReference type="Proteomes" id="UP000748752"/>
    </source>
</evidence>
<evidence type="ECO:0000256" key="2">
    <source>
        <dbReference type="HAMAP-Rule" id="MF_02117"/>
    </source>
</evidence>
<dbReference type="Proteomes" id="UP000748752">
    <property type="component" value="Unassembled WGS sequence"/>
</dbReference>
<gene>
    <name evidence="2" type="primary">cowN</name>
    <name evidence="3" type="ORF">CKO31_09490</name>
</gene>
<comment type="similarity">
    <text evidence="2">Belongs to the CowN family.</text>
</comment>
<sequence>MTDSPQPTGLDRYISFIGLDCDGKAERFAAAMREALETDADADPFWTYFRAKLDGERGPAHDALYHIHANLNPVRDMLLRAERPDLVELLETLEHECC</sequence>
<name>A0ABS1CHK6_9GAMM</name>
<evidence type="ECO:0000313" key="3">
    <source>
        <dbReference type="EMBL" id="MBK1630969.1"/>
    </source>
</evidence>
<accession>A0ABS1CHK6</accession>
<organism evidence="3 4">
    <name type="scientific">Thiohalocapsa halophila</name>
    <dbReference type="NCBI Taxonomy" id="69359"/>
    <lineage>
        <taxon>Bacteria</taxon>
        <taxon>Pseudomonadati</taxon>
        <taxon>Pseudomonadota</taxon>
        <taxon>Gammaproteobacteria</taxon>
        <taxon>Chromatiales</taxon>
        <taxon>Chromatiaceae</taxon>
        <taxon>Thiohalocapsa</taxon>
    </lineage>
</organism>